<dbReference type="NCBIfam" id="NF004046">
    <property type="entry name" value="PRK05563.1"/>
    <property type="match status" value="1"/>
</dbReference>
<dbReference type="PANTHER" id="PTHR11669">
    <property type="entry name" value="REPLICATION FACTOR C / DNA POLYMERASE III GAMMA-TAU SUBUNIT"/>
    <property type="match status" value="1"/>
</dbReference>
<dbReference type="EC" id="2.7.7.7" evidence="2"/>
<dbReference type="Gene3D" id="1.20.272.10">
    <property type="match status" value="1"/>
</dbReference>
<proteinExistence type="inferred from homology"/>
<dbReference type="InterPro" id="IPR045085">
    <property type="entry name" value="HLD_clamp_pol_III_gamma_tau"/>
</dbReference>
<dbReference type="Gene3D" id="3.30.300.150">
    <property type="entry name" value="DNA polymerase III, tau subunit, domain V"/>
    <property type="match status" value="1"/>
</dbReference>
<keyword evidence="15" id="KW-1185">Reference proteome</keyword>
<dbReference type="KEGG" id="txa:HQN79_03075"/>
<dbReference type="GO" id="GO:0046872">
    <property type="term" value="F:metal ion binding"/>
    <property type="evidence" value="ECO:0007669"/>
    <property type="project" value="UniProtKB-KW"/>
</dbReference>
<dbReference type="NCBIfam" id="TIGR02397">
    <property type="entry name" value="dnaX_nterm"/>
    <property type="match status" value="1"/>
</dbReference>
<keyword evidence="9" id="KW-0067">ATP-binding</keyword>
<dbReference type="PRINTS" id="PR00300">
    <property type="entry name" value="CLPPROTEASEA"/>
</dbReference>
<comment type="catalytic activity">
    <reaction evidence="11">
        <text>DNA(n) + a 2'-deoxyribonucleoside 5'-triphosphate = DNA(n+1) + diphosphate</text>
        <dbReference type="Rhea" id="RHEA:22508"/>
        <dbReference type="Rhea" id="RHEA-COMP:17339"/>
        <dbReference type="Rhea" id="RHEA-COMP:17340"/>
        <dbReference type="ChEBI" id="CHEBI:33019"/>
        <dbReference type="ChEBI" id="CHEBI:61560"/>
        <dbReference type="ChEBI" id="CHEBI:173112"/>
        <dbReference type="EC" id="2.7.7.7"/>
    </reaction>
</comment>
<evidence type="ECO:0000256" key="1">
    <source>
        <dbReference type="ARBA" id="ARBA00006360"/>
    </source>
</evidence>
<comment type="similarity">
    <text evidence="1">Belongs to the DnaX/STICHEL family.</text>
</comment>
<dbReference type="SMART" id="SM00382">
    <property type="entry name" value="AAA"/>
    <property type="match status" value="1"/>
</dbReference>
<dbReference type="InterPro" id="IPR022754">
    <property type="entry name" value="DNA_pol_III_gamma-3"/>
</dbReference>
<feature type="domain" description="AAA+ ATPase" evidence="13">
    <location>
        <begin position="37"/>
        <end position="177"/>
    </location>
</feature>
<gene>
    <name evidence="14" type="primary">dnaX</name>
    <name evidence="14" type="ORF">HQN79_03075</name>
</gene>
<dbReference type="FunFam" id="1.10.8.60:FF:000013">
    <property type="entry name" value="DNA polymerase III subunit gamma/tau"/>
    <property type="match status" value="1"/>
</dbReference>
<dbReference type="GO" id="GO:0009360">
    <property type="term" value="C:DNA polymerase III complex"/>
    <property type="evidence" value="ECO:0007669"/>
    <property type="project" value="InterPro"/>
</dbReference>
<keyword evidence="4 14" id="KW-0548">Nucleotidyltransferase</keyword>
<evidence type="ECO:0000256" key="5">
    <source>
        <dbReference type="ARBA" id="ARBA00022705"/>
    </source>
</evidence>
<dbReference type="PANTHER" id="PTHR11669:SF0">
    <property type="entry name" value="PROTEIN STICHEL-LIKE 2"/>
    <property type="match status" value="1"/>
</dbReference>
<dbReference type="Gene3D" id="1.10.8.60">
    <property type="match status" value="1"/>
</dbReference>
<dbReference type="GO" id="GO:0003677">
    <property type="term" value="F:DNA binding"/>
    <property type="evidence" value="ECO:0007669"/>
    <property type="project" value="InterPro"/>
</dbReference>
<dbReference type="InterPro" id="IPR021029">
    <property type="entry name" value="DNA_pol_III_tau_dom-5"/>
</dbReference>
<dbReference type="CDD" id="cd00009">
    <property type="entry name" value="AAA"/>
    <property type="match status" value="1"/>
</dbReference>
<evidence type="ECO:0000256" key="10">
    <source>
        <dbReference type="ARBA" id="ARBA00022932"/>
    </source>
</evidence>
<keyword evidence="7" id="KW-0547">Nucleotide-binding</keyword>
<name>A0A7D4SXZ1_9GAMM</name>
<dbReference type="InterPro" id="IPR012763">
    <property type="entry name" value="DNA_pol_III_sug/sutau_N"/>
</dbReference>
<dbReference type="Gene3D" id="3.40.50.300">
    <property type="entry name" value="P-loop containing nucleotide triphosphate hydrolases"/>
    <property type="match status" value="1"/>
</dbReference>
<evidence type="ECO:0000313" key="14">
    <source>
        <dbReference type="EMBL" id="QKI88624.1"/>
    </source>
</evidence>
<dbReference type="NCBIfam" id="NF005942">
    <property type="entry name" value="PRK07994.1"/>
    <property type="match status" value="1"/>
</dbReference>
<dbReference type="RefSeq" id="WP_173284222.1">
    <property type="nucleotide sequence ID" value="NZ_CP054020.1"/>
</dbReference>
<dbReference type="Pfam" id="PF12170">
    <property type="entry name" value="DNA_pol3_tau_5"/>
    <property type="match status" value="1"/>
</dbReference>
<organism evidence="14 15">
    <name type="scientific">Thiomicrorhabdus xiamenensis</name>
    <dbReference type="NCBI Taxonomy" id="2739063"/>
    <lineage>
        <taxon>Bacteria</taxon>
        <taxon>Pseudomonadati</taxon>
        <taxon>Pseudomonadota</taxon>
        <taxon>Gammaproteobacteria</taxon>
        <taxon>Thiotrichales</taxon>
        <taxon>Piscirickettsiaceae</taxon>
        <taxon>Thiomicrorhabdus</taxon>
    </lineage>
</organism>
<evidence type="ECO:0000256" key="6">
    <source>
        <dbReference type="ARBA" id="ARBA00022723"/>
    </source>
</evidence>
<feature type="compositionally biased region" description="Polar residues" evidence="12">
    <location>
        <begin position="649"/>
        <end position="659"/>
    </location>
</feature>
<dbReference type="InterPro" id="IPR003593">
    <property type="entry name" value="AAA+_ATPase"/>
</dbReference>
<feature type="compositionally biased region" description="Polar residues" evidence="12">
    <location>
        <begin position="432"/>
        <end position="443"/>
    </location>
</feature>
<keyword evidence="10" id="KW-0239">DNA-directed DNA polymerase</keyword>
<dbReference type="AlphaFoldDB" id="A0A7D4SXZ1"/>
<keyword evidence="5" id="KW-0235">DNA replication</keyword>
<evidence type="ECO:0000256" key="3">
    <source>
        <dbReference type="ARBA" id="ARBA00022679"/>
    </source>
</evidence>
<reference evidence="14 15" key="1">
    <citation type="submission" date="2020-05" db="EMBL/GenBank/DDBJ databases">
        <title>Thiomicrorhabdus sediminis sp.nov. and Thiomicrorhabdus xiamenensis sp.nov., novel sulfur-oxidizing bacteria isolated from coastal sediment.</title>
        <authorList>
            <person name="Liu X."/>
        </authorList>
    </citation>
    <scope>NUCLEOTIDE SEQUENCE [LARGE SCALE GENOMIC DNA]</scope>
    <source>
        <strain evidence="14 15">G2</strain>
    </source>
</reference>
<dbReference type="FunFam" id="1.20.272.10:FF:000003">
    <property type="entry name" value="DNA polymerase III subunit gamma/tau"/>
    <property type="match status" value="1"/>
</dbReference>
<evidence type="ECO:0000256" key="4">
    <source>
        <dbReference type="ARBA" id="ARBA00022695"/>
    </source>
</evidence>
<dbReference type="Pfam" id="PF12169">
    <property type="entry name" value="DNA_pol3_gamma3"/>
    <property type="match status" value="1"/>
</dbReference>
<dbReference type="InterPro" id="IPR027417">
    <property type="entry name" value="P-loop_NTPase"/>
</dbReference>
<keyword evidence="3 14" id="KW-0808">Transferase</keyword>
<accession>A0A7D4SXZ1</accession>
<dbReference type="SUPFAM" id="SSF48019">
    <property type="entry name" value="post-AAA+ oligomerization domain-like"/>
    <property type="match status" value="1"/>
</dbReference>
<dbReference type="InterPro" id="IPR008921">
    <property type="entry name" value="DNA_pol3_clamp-load_cplx_C"/>
</dbReference>
<dbReference type="InterPro" id="IPR050238">
    <property type="entry name" value="DNA_Rep/Repair_Clamp_Loader"/>
</dbReference>
<evidence type="ECO:0000256" key="7">
    <source>
        <dbReference type="ARBA" id="ARBA00022741"/>
    </source>
</evidence>
<dbReference type="GO" id="GO:0006261">
    <property type="term" value="P:DNA-templated DNA replication"/>
    <property type="evidence" value="ECO:0007669"/>
    <property type="project" value="TreeGrafter"/>
</dbReference>
<evidence type="ECO:0000256" key="9">
    <source>
        <dbReference type="ARBA" id="ARBA00022840"/>
    </source>
</evidence>
<keyword evidence="6" id="KW-0479">Metal-binding</keyword>
<dbReference type="CDD" id="cd18137">
    <property type="entry name" value="HLD_clamp_pol_III_gamma_tau"/>
    <property type="match status" value="1"/>
</dbReference>
<sequence>MSYSVLARKWRPKNFSELVGQQHVMQALANALDQQRLHHAYLFTGTRGVGKTTIARIFAKALNCETGISSTPCGQCEVCRSIDEGRFIDLIEVDAASKTKVDDTREILENVQFAPTQGRFKVYLIDEVHMLSKSSFNALLKTLEEPPEHVKFLLATTDPHKLLNTVLSRCLQFNLMRLTQVQIQNHLQYILQQENIPYEESALALIAKSADGSARDALSLLDQAIAYGAGKIEFQPVQTMLGLVDQQFVLRILQALAEDSSAAIKDVMQELAMMGVDYDALLASLSETLHEITYFQLFGEAANFDSLPQELLQALSQALSPERVQTLYQISLLTKQDMQLAPDSRIGFEMGLMRMFAFDPQQLATSAVKDGGAVETVTPVSEVDPSAALASLKSGLQNFTEQKSSAAPEVKAQVLSPSVEQSANSAAPVASETAQQVSPQSEQDFGLSSGDVDPQESVLETLDPQVAVAQMSSARNLVGKEITPKKPVVPESNEVQMPQENGPSLAEQMLAGFDSLGKPDAPQNAEPVEQPKSDLEKQVAQMGMGAMERSAPVADNQADFSPISNQPEIPASSHTELSAPVDVFSEVPPWVNEPIIEPSAGHSFDEVSQSFADNAAGFGSAAPFEPTYAENSSDAAIQNDPSLDMPSASMPSDDTQNLSNPHETAFEMSSVPAVQISASAQEKMQLWQELIEGMQLKGMVLEIASQSVLLSKDASQLQIAVNPEQDFSRQHVAMQQFNDEVGSRLGLELQVLDGSMFDREQLTPRQLEARRIEERQKQAENAIAQDPVLHNLMSLLNLQVLPDSVKPL</sequence>
<dbReference type="Pfam" id="PF22608">
    <property type="entry name" value="DNAX_ATPase_lid"/>
    <property type="match status" value="1"/>
</dbReference>
<dbReference type="Proteomes" id="UP000504724">
    <property type="component" value="Chromosome"/>
</dbReference>
<evidence type="ECO:0000256" key="8">
    <source>
        <dbReference type="ARBA" id="ARBA00022833"/>
    </source>
</evidence>
<dbReference type="Pfam" id="PF13177">
    <property type="entry name" value="DNA_pol3_delta2"/>
    <property type="match status" value="1"/>
</dbReference>
<feature type="region of interest" description="Disordered" evidence="12">
    <location>
        <begin position="622"/>
        <end position="659"/>
    </location>
</feature>
<evidence type="ECO:0000256" key="11">
    <source>
        <dbReference type="ARBA" id="ARBA00049244"/>
    </source>
</evidence>
<keyword evidence="8" id="KW-0862">Zinc</keyword>
<evidence type="ECO:0000313" key="15">
    <source>
        <dbReference type="Proteomes" id="UP000504724"/>
    </source>
</evidence>
<dbReference type="GO" id="GO:0003887">
    <property type="term" value="F:DNA-directed DNA polymerase activity"/>
    <property type="evidence" value="ECO:0007669"/>
    <property type="project" value="UniProtKB-KW"/>
</dbReference>
<dbReference type="InterPro" id="IPR038249">
    <property type="entry name" value="PolIII_tau_V_sf"/>
</dbReference>
<dbReference type="FunFam" id="3.40.50.300:FF:000014">
    <property type="entry name" value="DNA polymerase III subunit gamma/tau"/>
    <property type="match status" value="1"/>
</dbReference>
<evidence type="ECO:0000259" key="13">
    <source>
        <dbReference type="SMART" id="SM00382"/>
    </source>
</evidence>
<dbReference type="GO" id="GO:0005524">
    <property type="term" value="F:ATP binding"/>
    <property type="evidence" value="ECO:0007669"/>
    <property type="project" value="UniProtKB-KW"/>
</dbReference>
<evidence type="ECO:0000256" key="12">
    <source>
        <dbReference type="SAM" id="MobiDB-lite"/>
    </source>
</evidence>
<dbReference type="EMBL" id="CP054020">
    <property type="protein sequence ID" value="QKI88624.1"/>
    <property type="molecule type" value="Genomic_DNA"/>
</dbReference>
<feature type="region of interest" description="Disordered" evidence="12">
    <location>
        <begin position="417"/>
        <end position="452"/>
    </location>
</feature>
<feature type="compositionally biased region" description="Polar residues" evidence="12">
    <location>
        <begin position="629"/>
        <end position="641"/>
    </location>
</feature>
<protein>
    <recommendedName>
        <fullName evidence="2">DNA-directed DNA polymerase</fullName>
        <ecNumber evidence="2">2.7.7.7</ecNumber>
    </recommendedName>
</protein>
<evidence type="ECO:0000256" key="2">
    <source>
        <dbReference type="ARBA" id="ARBA00012417"/>
    </source>
</evidence>
<dbReference type="SUPFAM" id="SSF52540">
    <property type="entry name" value="P-loop containing nucleoside triphosphate hydrolases"/>
    <property type="match status" value="1"/>
</dbReference>
<dbReference type="InterPro" id="IPR001270">
    <property type="entry name" value="ClpA/B"/>
</dbReference>